<evidence type="ECO:0000256" key="13">
    <source>
        <dbReference type="SAM" id="MobiDB-lite"/>
    </source>
</evidence>
<evidence type="ECO:0000256" key="12">
    <source>
        <dbReference type="PROSITE-ProRule" id="PRU00958"/>
    </source>
</evidence>
<dbReference type="VEuPathDB" id="FungiDB:PV10_07003"/>
<proteinExistence type="inferred from homology"/>
<evidence type="ECO:0000313" key="14">
    <source>
        <dbReference type="EMBL" id="KIV89617.1"/>
    </source>
</evidence>
<evidence type="ECO:0000256" key="10">
    <source>
        <dbReference type="ARBA" id="ARBA00082896"/>
    </source>
</evidence>
<dbReference type="Proteomes" id="UP000054302">
    <property type="component" value="Unassembled WGS sequence"/>
</dbReference>
<dbReference type="FunFam" id="3.40.50.150:FF:000051">
    <property type="entry name" value="tRNA (guanine(26)-N(2))-dimethyltransferase"/>
    <property type="match status" value="1"/>
</dbReference>
<dbReference type="InterPro" id="IPR002905">
    <property type="entry name" value="Trm1"/>
</dbReference>
<dbReference type="OrthoDB" id="6349953at2759"/>
<keyword evidence="3 12" id="KW-0808">Transferase</keyword>
<dbReference type="GO" id="GO:0000049">
    <property type="term" value="F:tRNA binding"/>
    <property type="evidence" value="ECO:0007669"/>
    <property type="project" value="UniProtKB-UniRule"/>
</dbReference>
<reference evidence="14 15" key="1">
    <citation type="submission" date="2015-01" db="EMBL/GenBank/DDBJ databases">
        <title>The Genome Sequence of Exophiala mesophila CBS40295.</title>
        <authorList>
            <consortium name="The Broad Institute Genomics Platform"/>
            <person name="Cuomo C."/>
            <person name="de Hoog S."/>
            <person name="Gorbushina A."/>
            <person name="Stielow B."/>
            <person name="Teixiera M."/>
            <person name="Abouelleil A."/>
            <person name="Chapman S.B."/>
            <person name="Priest M."/>
            <person name="Young S.K."/>
            <person name="Wortman J."/>
            <person name="Nusbaum C."/>
            <person name="Birren B."/>
        </authorList>
    </citation>
    <scope>NUCLEOTIDE SEQUENCE [LARGE SCALE GENOMIC DNA]</scope>
    <source>
        <strain evidence="14 15">CBS 40295</strain>
    </source>
</reference>
<dbReference type="InterPro" id="IPR042296">
    <property type="entry name" value="tRNA_met_Trm1_C"/>
</dbReference>
<dbReference type="Gene3D" id="3.40.50.150">
    <property type="entry name" value="Vaccinia Virus protein VP39"/>
    <property type="match status" value="1"/>
</dbReference>
<evidence type="ECO:0000256" key="5">
    <source>
        <dbReference type="ARBA" id="ARBA00022694"/>
    </source>
</evidence>
<evidence type="ECO:0000256" key="9">
    <source>
        <dbReference type="ARBA" id="ARBA00077143"/>
    </source>
</evidence>
<keyword evidence="5 12" id="KW-0819">tRNA processing</keyword>
<evidence type="ECO:0000256" key="2">
    <source>
        <dbReference type="ARBA" id="ARBA00022603"/>
    </source>
</evidence>
<feature type="region of interest" description="Disordered" evidence="13">
    <location>
        <begin position="184"/>
        <end position="210"/>
    </location>
</feature>
<feature type="compositionally biased region" description="Low complexity" evidence="13">
    <location>
        <begin position="195"/>
        <end position="210"/>
    </location>
</feature>
<keyword evidence="15" id="KW-1185">Reference proteome</keyword>
<accession>A0A0D1Z4B9</accession>
<protein>
    <recommendedName>
        <fullName evidence="7">tRNA (guanine(26)-N(2))-dimethyltransferase</fullName>
        <ecNumber evidence="7">2.1.1.216</ecNumber>
    </recommendedName>
    <alternativeName>
        <fullName evidence="10">tRNA 2,2-dimethylguanosine-26 methyltransferase</fullName>
    </alternativeName>
    <alternativeName>
        <fullName evidence="9">tRNA(guanine-26,N(2)-N(2)) methyltransferase</fullName>
    </alternativeName>
    <alternativeName>
        <fullName evidence="11">tRNA(m(2,2)G26)dimethyltransferase</fullName>
    </alternativeName>
</protein>
<keyword evidence="2 12" id="KW-0489">Methyltransferase</keyword>
<evidence type="ECO:0000256" key="8">
    <source>
        <dbReference type="ARBA" id="ARBA00051897"/>
    </source>
</evidence>
<evidence type="ECO:0000256" key="6">
    <source>
        <dbReference type="ARBA" id="ARBA00022884"/>
    </source>
</evidence>
<feature type="compositionally biased region" description="Polar residues" evidence="13">
    <location>
        <begin position="111"/>
        <end position="121"/>
    </location>
</feature>
<evidence type="ECO:0000256" key="4">
    <source>
        <dbReference type="ARBA" id="ARBA00022691"/>
    </source>
</evidence>
<organism evidence="14 15">
    <name type="scientific">Exophiala mesophila</name>
    <name type="common">Black yeast-like fungus</name>
    <dbReference type="NCBI Taxonomy" id="212818"/>
    <lineage>
        <taxon>Eukaryota</taxon>
        <taxon>Fungi</taxon>
        <taxon>Dikarya</taxon>
        <taxon>Ascomycota</taxon>
        <taxon>Pezizomycotina</taxon>
        <taxon>Eurotiomycetes</taxon>
        <taxon>Chaetothyriomycetidae</taxon>
        <taxon>Chaetothyriales</taxon>
        <taxon>Herpotrichiellaceae</taxon>
        <taxon>Exophiala</taxon>
    </lineage>
</organism>
<feature type="compositionally biased region" description="Polar residues" evidence="13">
    <location>
        <begin position="678"/>
        <end position="690"/>
    </location>
</feature>
<comment type="catalytic activity">
    <reaction evidence="8">
        <text>guanosine(26) in tRNA + 2 S-adenosyl-L-methionine = N(2)-dimethylguanosine(26) in tRNA + 2 S-adenosyl-L-homocysteine + 2 H(+)</text>
        <dbReference type="Rhea" id="RHEA:43140"/>
        <dbReference type="Rhea" id="RHEA-COMP:10359"/>
        <dbReference type="Rhea" id="RHEA-COMP:10360"/>
        <dbReference type="ChEBI" id="CHEBI:15378"/>
        <dbReference type="ChEBI" id="CHEBI:57856"/>
        <dbReference type="ChEBI" id="CHEBI:59789"/>
        <dbReference type="ChEBI" id="CHEBI:74269"/>
        <dbReference type="ChEBI" id="CHEBI:74513"/>
        <dbReference type="EC" id="2.1.1.216"/>
    </reaction>
</comment>
<feature type="compositionally biased region" description="Basic and acidic residues" evidence="13">
    <location>
        <begin position="712"/>
        <end position="730"/>
    </location>
</feature>
<keyword evidence="1 12" id="KW-0820">tRNA-binding</keyword>
<evidence type="ECO:0000256" key="11">
    <source>
        <dbReference type="ARBA" id="ARBA00083299"/>
    </source>
</evidence>
<keyword evidence="4 12" id="KW-0949">S-adenosyl-L-methionine</keyword>
<dbReference type="PANTHER" id="PTHR10631">
    <property type="entry name" value="N 2 ,N 2 -DIMETHYLGUANOSINE TRNA METHYLTRANSFERASE"/>
    <property type="match status" value="1"/>
</dbReference>
<dbReference type="Pfam" id="PF02005">
    <property type="entry name" value="TRM"/>
    <property type="match status" value="2"/>
</dbReference>
<gene>
    <name evidence="14" type="ORF">PV10_07003</name>
</gene>
<dbReference type="RefSeq" id="XP_016221191.1">
    <property type="nucleotide sequence ID" value="XM_016371859.1"/>
</dbReference>
<dbReference type="CDD" id="cd02440">
    <property type="entry name" value="AdoMet_MTases"/>
    <property type="match status" value="1"/>
</dbReference>
<dbReference type="Gene3D" id="3.30.56.70">
    <property type="entry name" value="N2,N2-dimethylguanosine tRNA methyltransferase, C-terminal domain"/>
    <property type="match status" value="1"/>
</dbReference>
<dbReference type="EMBL" id="KN847524">
    <property type="protein sequence ID" value="KIV89617.1"/>
    <property type="molecule type" value="Genomic_DNA"/>
</dbReference>
<dbReference type="GO" id="GO:0160104">
    <property type="term" value="F:tRNA (guanine(26)-N2)-dimethyltransferase activity"/>
    <property type="evidence" value="ECO:0007669"/>
    <property type="project" value="UniProtKB-EC"/>
</dbReference>
<dbReference type="SUPFAM" id="SSF53335">
    <property type="entry name" value="S-adenosyl-L-methionine-dependent methyltransferases"/>
    <property type="match status" value="1"/>
</dbReference>
<feature type="compositionally biased region" description="Basic residues" evidence="13">
    <location>
        <begin position="89"/>
        <end position="100"/>
    </location>
</feature>
<dbReference type="PANTHER" id="PTHR10631:SF3">
    <property type="entry name" value="TRNA (GUANINE(26)-N(2))-DIMETHYLTRANSFERASE"/>
    <property type="match status" value="1"/>
</dbReference>
<dbReference type="HOGENOM" id="CLU_010862_2_0_1"/>
<feature type="region of interest" description="Disordered" evidence="13">
    <location>
        <begin position="673"/>
        <end position="754"/>
    </location>
</feature>
<evidence type="ECO:0000256" key="1">
    <source>
        <dbReference type="ARBA" id="ARBA00022555"/>
    </source>
</evidence>
<dbReference type="STRING" id="212818.A0A0D1Z4B9"/>
<evidence type="ECO:0000256" key="3">
    <source>
        <dbReference type="ARBA" id="ARBA00022679"/>
    </source>
</evidence>
<sequence length="754" mass="82527">MTSNGTSQVVVLNGTKYRAVREGLASILAPYGADTEHQPPAGNQVKNNDEGNQAVFYNPIQQFNRDLSVLAITVHGEGAVIEKSARISKKYSKSKDKRKQNVLSKPLKDSTAVSVQDTANNLKRKVKESETPNEDALPKSPAKRPRTTDDFQDEDDLPVAQLDENPQDGNLEIVQTAPVSAPALRDAPSAALDVSEPTSETPQQPTPKQTQFTILDALSATGLRALRYAQEIPFATKVVANDLSPEAVKAINLNVEHNGLKGKIHANLGDARAFMYSKVGNEHSKAPEGYVHRFDVIDLDPYGTAAPFFDSSLQALQDGGLLCVTCTDAAIFASTGYPEKTYAMYGGIPVKGPHAHEGGLRLIIHAVALAAAKYGLAIEPLLSLYIDYYARLFIRVHKKPNEVKLLPGSTMIVYGCGHGCGSWTTQPLLRNQSQTAKNGDVFYKYIFAQAPTSAPSCEHCGFKTHLVGPMWAGPIHNSHFVQRMLDKLPSMDTAVYGTTDRMKGMLTLALEEDLSTTPSTVPAKAHGPIDPKIIPRLSPSAIDASPFFVMPTLLAKILHCTTPSEEMMRSAILSLGYRVSRSHCKAGSIKTNAPFTVLWEIVREFMRTKYPIKEGAVKKGTPGWNILARLRGTEGNIVTKLKEDGLSQIRRSENRQDLRAALQSMLWELDHERAEGADSNQDDPQVNGNGDNAEIPKENPESPGPASTETFDPSKLKIVFDEELGKDKQRSKLVRYQTNPRENWGPMNRAGRTT</sequence>
<dbReference type="GO" id="GO:0005634">
    <property type="term" value="C:nucleus"/>
    <property type="evidence" value="ECO:0007669"/>
    <property type="project" value="TreeGrafter"/>
</dbReference>
<name>A0A0D1Z4B9_EXOME</name>
<feature type="region of interest" description="Disordered" evidence="13">
    <location>
        <begin position="89"/>
        <end position="154"/>
    </location>
</feature>
<keyword evidence="6 12" id="KW-0694">RNA-binding</keyword>
<dbReference type="GO" id="GO:0002940">
    <property type="term" value="P:tRNA N2-guanine methylation"/>
    <property type="evidence" value="ECO:0007669"/>
    <property type="project" value="TreeGrafter"/>
</dbReference>
<dbReference type="PROSITE" id="PS51626">
    <property type="entry name" value="SAM_MT_TRM1"/>
    <property type="match status" value="1"/>
</dbReference>
<dbReference type="AlphaFoldDB" id="A0A0D1Z4B9"/>
<dbReference type="EC" id="2.1.1.216" evidence="7"/>
<dbReference type="InterPro" id="IPR029063">
    <property type="entry name" value="SAM-dependent_MTases_sf"/>
</dbReference>
<dbReference type="FunFam" id="3.30.56.70:FF:000001">
    <property type="entry name" value="tRNA (guanine(26)-N(2))-dimethyltransferase"/>
    <property type="match status" value="1"/>
</dbReference>
<evidence type="ECO:0000313" key="15">
    <source>
        <dbReference type="Proteomes" id="UP000054302"/>
    </source>
</evidence>
<dbReference type="OMA" id="MKCCHEM"/>
<comment type="similarity">
    <text evidence="12">Belongs to the class I-like SAM-binding methyltransferase superfamily. Trm1 family.</text>
</comment>
<evidence type="ECO:0000256" key="7">
    <source>
        <dbReference type="ARBA" id="ARBA00039099"/>
    </source>
</evidence>
<dbReference type="GeneID" id="27324848"/>